<reference evidence="2 3" key="1">
    <citation type="journal article" date="2014" name="Int. J. Syst. Evol. Microbiol.">
        <title>Complete genome sequence of Corynebacterium casei LMG S-19264T (=DSM 44701T), isolated from a smear-ripened cheese.</title>
        <authorList>
            <consortium name="US DOE Joint Genome Institute (JGI-PGF)"/>
            <person name="Walter F."/>
            <person name="Albersmeier A."/>
            <person name="Kalinowski J."/>
            <person name="Ruckert C."/>
        </authorList>
    </citation>
    <scope>NUCLEOTIDE SEQUENCE [LARGE SCALE GENOMIC DNA]</scope>
    <source>
        <strain evidence="2 3">CGMCC 1.15286</strain>
    </source>
</reference>
<keyword evidence="3" id="KW-1185">Reference proteome</keyword>
<keyword evidence="2" id="KW-0413">Isomerase</keyword>
<sequence>MSIPTVAIQMYSLRDLAQRDFLGTLALVADIGYEAVEFAGFYDTPARLLRQRLNQLGLTAPSAHIGLNFTNPDRMESEFEAQLEYASELGLKHVITPWAPLPAQPTIDELARLAELFYRCGEQASRYGLKYGYHNHEAEFKLVAGRPAIDHLLERVPAELMTMEFDLGWVYVAGNDPVDYLRRYAGRVPLAHFKDLSDGRRDMELGSGKVGYERLIPEAIRAGVQYMIVEQEQFAVSAVESAKQNLAFFESFDLSGKTG</sequence>
<dbReference type="InterPro" id="IPR013022">
    <property type="entry name" value="Xyl_isomerase-like_TIM-brl"/>
</dbReference>
<dbReference type="PANTHER" id="PTHR12110:SF41">
    <property type="entry name" value="INOSOSE DEHYDRATASE"/>
    <property type="match status" value="1"/>
</dbReference>
<organism evidence="2 3">
    <name type="scientific">Paenibacillus radicis</name>
    <name type="common">ex Gao et al. 2016</name>
    <dbReference type="NCBI Taxonomy" id="1737354"/>
    <lineage>
        <taxon>Bacteria</taxon>
        <taxon>Bacillati</taxon>
        <taxon>Bacillota</taxon>
        <taxon>Bacilli</taxon>
        <taxon>Bacillales</taxon>
        <taxon>Paenibacillaceae</taxon>
        <taxon>Paenibacillus</taxon>
    </lineage>
</organism>
<dbReference type="InterPro" id="IPR050312">
    <property type="entry name" value="IolE/XylAMocC-like"/>
</dbReference>
<evidence type="ECO:0000313" key="2">
    <source>
        <dbReference type="EMBL" id="GGG67658.1"/>
    </source>
</evidence>
<dbReference type="InterPro" id="IPR036237">
    <property type="entry name" value="Xyl_isomerase-like_sf"/>
</dbReference>
<dbReference type="Pfam" id="PF01261">
    <property type="entry name" value="AP_endonuc_2"/>
    <property type="match status" value="1"/>
</dbReference>
<dbReference type="Proteomes" id="UP000600247">
    <property type="component" value="Unassembled WGS sequence"/>
</dbReference>
<dbReference type="GO" id="GO:0016853">
    <property type="term" value="F:isomerase activity"/>
    <property type="evidence" value="ECO:0007669"/>
    <property type="project" value="UniProtKB-KW"/>
</dbReference>
<dbReference type="SUPFAM" id="SSF51658">
    <property type="entry name" value="Xylose isomerase-like"/>
    <property type="match status" value="1"/>
</dbReference>
<gene>
    <name evidence="2" type="ORF">GCM10010918_22910</name>
</gene>
<feature type="domain" description="Xylose isomerase-like TIM barrel" evidence="1">
    <location>
        <begin position="25"/>
        <end position="250"/>
    </location>
</feature>
<evidence type="ECO:0000259" key="1">
    <source>
        <dbReference type="Pfam" id="PF01261"/>
    </source>
</evidence>
<name>A0A917H529_9BACL</name>
<proteinExistence type="predicted"/>
<dbReference type="PANTHER" id="PTHR12110">
    <property type="entry name" value="HYDROXYPYRUVATE ISOMERASE"/>
    <property type="match status" value="1"/>
</dbReference>
<accession>A0A917H529</accession>
<dbReference type="RefSeq" id="WP_188889265.1">
    <property type="nucleotide sequence ID" value="NZ_BMHY01000003.1"/>
</dbReference>
<evidence type="ECO:0000313" key="3">
    <source>
        <dbReference type="Proteomes" id="UP000600247"/>
    </source>
</evidence>
<dbReference type="Gene3D" id="3.20.20.150">
    <property type="entry name" value="Divalent-metal-dependent TIM barrel enzymes"/>
    <property type="match status" value="1"/>
</dbReference>
<comment type="caution">
    <text evidence="2">The sequence shown here is derived from an EMBL/GenBank/DDBJ whole genome shotgun (WGS) entry which is preliminary data.</text>
</comment>
<dbReference type="AlphaFoldDB" id="A0A917H529"/>
<protein>
    <submittedName>
        <fullName evidence="2">Sugar phosphate isomerase</fullName>
    </submittedName>
</protein>
<dbReference type="EMBL" id="BMHY01000003">
    <property type="protein sequence ID" value="GGG67658.1"/>
    <property type="molecule type" value="Genomic_DNA"/>
</dbReference>